<evidence type="ECO:0000256" key="10">
    <source>
        <dbReference type="SAM" id="Phobius"/>
    </source>
</evidence>
<dbReference type="PANTHER" id="PTHR24223:SF443">
    <property type="entry name" value="MULTIDRUG-RESISTANCE LIKE PROTEIN 1, ISOFORM I"/>
    <property type="match status" value="1"/>
</dbReference>
<keyword evidence="7" id="KW-0067">ATP-binding</keyword>
<dbReference type="GO" id="GO:0000329">
    <property type="term" value="C:fungal-type vacuole membrane"/>
    <property type="evidence" value="ECO:0007669"/>
    <property type="project" value="UniProtKB-ARBA"/>
</dbReference>
<feature type="transmembrane region" description="Helical" evidence="10">
    <location>
        <begin position="403"/>
        <end position="422"/>
    </location>
</feature>
<evidence type="ECO:0000256" key="5">
    <source>
        <dbReference type="ARBA" id="ARBA00022737"/>
    </source>
</evidence>
<accession>A0A9W8GEF8</accession>
<comment type="subcellular location">
    <subcellularLocation>
        <location evidence="1">Vacuole membrane</location>
        <topology evidence="1">Multi-pass membrane protein</topology>
    </subcellularLocation>
</comment>
<feature type="domain" description="ABC transmembrane type-1" evidence="11">
    <location>
        <begin position="261"/>
        <end position="550"/>
    </location>
</feature>
<feature type="transmembrane region" description="Helical" evidence="10">
    <location>
        <begin position="36"/>
        <end position="59"/>
    </location>
</feature>
<feature type="transmembrane region" description="Helical" evidence="10">
    <location>
        <begin position="485"/>
        <end position="507"/>
    </location>
</feature>
<dbReference type="Pfam" id="PF00664">
    <property type="entry name" value="ABC_membrane"/>
    <property type="match status" value="1"/>
</dbReference>
<dbReference type="InterPro" id="IPR050173">
    <property type="entry name" value="ABC_transporter_C-like"/>
</dbReference>
<dbReference type="PANTHER" id="PTHR24223">
    <property type="entry name" value="ATP-BINDING CASSETTE SUB-FAMILY C"/>
    <property type="match status" value="1"/>
</dbReference>
<evidence type="ECO:0000313" key="12">
    <source>
        <dbReference type="EMBL" id="KAJ2682543.1"/>
    </source>
</evidence>
<evidence type="ECO:0000256" key="3">
    <source>
        <dbReference type="ARBA" id="ARBA00022554"/>
    </source>
</evidence>
<sequence length="600" mass="67154">MTPMLNLLFVGLALYRLKQLKALYALPRFNTKTAVYWGKLSLASAIALAAIFELLFIAAKLPLSGMVNVFTASLIIQSAAYLVAIRLHYYEQTRARKPSDILLLYWLTTVIVSVVVLRTDLSAKHAPLTVYPVVRAARYTMLLSTIALFCTELWPRKSAEYVLAEDGDSDVASVSRFGLRAPVEDANIFSQLTFSWMSPLLKLGQHKQISEDDLWEVPSNIAPVNVAEAFDANWQYEMDRNEKRAPSLARALWKTVGVPFLIGGVLKLIFSLFMTVRPLLLSQLLVFAASRATDRPLPISYGYFYACCLLVGQGLQSLVFQQYLQVCTDTGSRIRSGLTTAIYKKAMRLSNETRQEYTTGSISTLFSVDVERIGSVVDFVHFVWSGPLQIVLVAVLLYNTLGWSIFVGIVIMLLSIPLNGWITTRMRGLQTEQMKNRDKRTTMISEALSGVKVIKLYAWERPILSKIQYVRESLELVSLSKYGQMIAWTSVSMISMPFMVSFTTFMIYSLFGNESHGPLTARLVFVSLALFGLLRFPLTTFPNTMTNIVNANIALGRIHKLLTSDELDAESVTRLESVRRSNRETLVPGGSDMDVAVQVS</sequence>
<keyword evidence="5" id="KW-0677">Repeat</keyword>
<feature type="transmembrane region" description="Helical" evidence="10">
    <location>
        <begin position="101"/>
        <end position="117"/>
    </location>
</feature>
<keyword evidence="9 10" id="KW-0472">Membrane</keyword>
<organism evidence="12 13">
    <name type="scientific">Coemansia spiralis</name>
    <dbReference type="NCBI Taxonomy" id="417178"/>
    <lineage>
        <taxon>Eukaryota</taxon>
        <taxon>Fungi</taxon>
        <taxon>Fungi incertae sedis</taxon>
        <taxon>Zoopagomycota</taxon>
        <taxon>Kickxellomycotina</taxon>
        <taxon>Kickxellomycetes</taxon>
        <taxon>Kickxellales</taxon>
        <taxon>Kickxellaceae</taxon>
        <taxon>Coemansia</taxon>
    </lineage>
</organism>
<evidence type="ECO:0000259" key="11">
    <source>
        <dbReference type="PROSITE" id="PS50929"/>
    </source>
</evidence>
<dbReference type="InterPro" id="IPR011527">
    <property type="entry name" value="ABC1_TM_dom"/>
</dbReference>
<dbReference type="EMBL" id="JANBTX010000400">
    <property type="protein sequence ID" value="KAJ2682543.1"/>
    <property type="molecule type" value="Genomic_DNA"/>
</dbReference>
<keyword evidence="6" id="KW-0547">Nucleotide-binding</keyword>
<dbReference type="OrthoDB" id="6500128at2759"/>
<dbReference type="FunFam" id="1.20.1560.10:FF:000020">
    <property type="entry name" value="ABC metal ion transporter"/>
    <property type="match status" value="1"/>
</dbReference>
<feature type="transmembrane region" description="Helical" evidence="10">
    <location>
        <begin position="137"/>
        <end position="154"/>
    </location>
</feature>
<evidence type="ECO:0000256" key="7">
    <source>
        <dbReference type="ARBA" id="ARBA00022840"/>
    </source>
</evidence>
<evidence type="ECO:0000313" key="13">
    <source>
        <dbReference type="Proteomes" id="UP001151516"/>
    </source>
</evidence>
<dbReference type="Gene3D" id="1.20.1560.10">
    <property type="entry name" value="ABC transporter type 1, transmembrane domain"/>
    <property type="match status" value="1"/>
</dbReference>
<dbReference type="AlphaFoldDB" id="A0A9W8GEF8"/>
<reference evidence="12" key="1">
    <citation type="submission" date="2022-07" db="EMBL/GenBank/DDBJ databases">
        <title>Phylogenomic reconstructions and comparative analyses of Kickxellomycotina fungi.</title>
        <authorList>
            <person name="Reynolds N.K."/>
            <person name="Stajich J.E."/>
            <person name="Barry K."/>
            <person name="Grigoriev I.V."/>
            <person name="Crous P."/>
            <person name="Smith M.E."/>
        </authorList>
    </citation>
    <scope>NUCLEOTIDE SEQUENCE</scope>
    <source>
        <strain evidence="12">CBS 109367</strain>
    </source>
</reference>
<evidence type="ECO:0000256" key="1">
    <source>
        <dbReference type="ARBA" id="ARBA00004128"/>
    </source>
</evidence>
<keyword evidence="8 10" id="KW-1133">Transmembrane helix</keyword>
<keyword evidence="4 10" id="KW-0812">Transmembrane</keyword>
<gene>
    <name evidence="12" type="ORF">IWW39_005954</name>
</gene>
<comment type="caution">
    <text evidence="12">The sequence shown here is derived from an EMBL/GenBank/DDBJ whole genome shotgun (WGS) entry which is preliminary data.</text>
</comment>
<evidence type="ECO:0000256" key="4">
    <source>
        <dbReference type="ARBA" id="ARBA00022692"/>
    </source>
</evidence>
<dbReference type="PROSITE" id="PS50929">
    <property type="entry name" value="ABC_TM1F"/>
    <property type="match status" value="1"/>
</dbReference>
<keyword evidence="3" id="KW-0926">Vacuole</keyword>
<feature type="transmembrane region" description="Helical" evidence="10">
    <location>
        <begin position="519"/>
        <end position="538"/>
    </location>
</feature>
<feature type="transmembrane region" description="Helical" evidence="10">
    <location>
        <begin position="251"/>
        <end position="276"/>
    </location>
</feature>
<dbReference type="SUPFAM" id="SSF90123">
    <property type="entry name" value="ABC transporter transmembrane region"/>
    <property type="match status" value="1"/>
</dbReference>
<dbReference type="InterPro" id="IPR036640">
    <property type="entry name" value="ABC1_TM_sf"/>
</dbReference>
<dbReference type="Pfam" id="PF24357">
    <property type="entry name" value="TMD0_ABC"/>
    <property type="match status" value="1"/>
</dbReference>
<evidence type="ECO:0000256" key="9">
    <source>
        <dbReference type="ARBA" id="ARBA00023136"/>
    </source>
</evidence>
<feature type="transmembrane region" description="Helical" evidence="10">
    <location>
        <begin position="379"/>
        <end position="397"/>
    </location>
</feature>
<proteinExistence type="predicted"/>
<evidence type="ECO:0000256" key="8">
    <source>
        <dbReference type="ARBA" id="ARBA00022989"/>
    </source>
</evidence>
<evidence type="ECO:0000256" key="6">
    <source>
        <dbReference type="ARBA" id="ARBA00022741"/>
    </source>
</evidence>
<feature type="non-terminal residue" evidence="12">
    <location>
        <position position="600"/>
    </location>
</feature>
<feature type="transmembrane region" description="Helical" evidence="10">
    <location>
        <begin position="296"/>
        <end position="315"/>
    </location>
</feature>
<evidence type="ECO:0000256" key="2">
    <source>
        <dbReference type="ARBA" id="ARBA00022448"/>
    </source>
</evidence>
<name>A0A9W8GEF8_9FUNG</name>
<dbReference type="InterPro" id="IPR056227">
    <property type="entry name" value="TMD0_ABC"/>
</dbReference>
<dbReference type="CDD" id="cd18595">
    <property type="entry name" value="ABC_6TM_MRP1_2_3_6_D1_like"/>
    <property type="match status" value="1"/>
</dbReference>
<dbReference type="Proteomes" id="UP001151516">
    <property type="component" value="Unassembled WGS sequence"/>
</dbReference>
<protein>
    <recommendedName>
        <fullName evidence="11">ABC transmembrane type-1 domain-containing protein</fullName>
    </recommendedName>
</protein>
<dbReference type="GO" id="GO:0005524">
    <property type="term" value="F:ATP binding"/>
    <property type="evidence" value="ECO:0007669"/>
    <property type="project" value="UniProtKB-KW"/>
</dbReference>
<dbReference type="GO" id="GO:0140359">
    <property type="term" value="F:ABC-type transporter activity"/>
    <property type="evidence" value="ECO:0007669"/>
    <property type="project" value="InterPro"/>
</dbReference>
<keyword evidence="13" id="KW-1185">Reference proteome</keyword>
<feature type="transmembrane region" description="Helical" evidence="10">
    <location>
        <begin position="65"/>
        <end position="89"/>
    </location>
</feature>
<keyword evidence="2" id="KW-0813">Transport</keyword>